<reference evidence="1 2" key="1">
    <citation type="submission" date="2019-06" db="EMBL/GenBank/DDBJ databases">
        <title>Sequencing the genomes of 1000 actinobacteria strains.</title>
        <authorList>
            <person name="Klenk H.-P."/>
        </authorList>
    </citation>
    <scope>NUCLEOTIDE SEQUENCE [LARGE SCALE GENOMIC DNA]</scope>
    <source>
        <strain evidence="1 2">DSM 45301</strain>
    </source>
</reference>
<dbReference type="RefSeq" id="WP_142052241.1">
    <property type="nucleotide sequence ID" value="NZ_VFPA01000001.1"/>
</dbReference>
<sequence>MSASLFEPGWAGAVRDAVDRGPDDVVRAGKLPTYWEWIDNARARHDGVWALVATDLPAHLLLEWEQGRCTRAEIVGPDAVATATYVLAAPLAVWQELQDGADAGRLVMYRRIRLERGDVLAFFRMIYFVVESLAAIGRVPAPSSA</sequence>
<proteinExistence type="predicted"/>
<keyword evidence="2" id="KW-1185">Reference proteome</keyword>
<dbReference type="EMBL" id="VFPA01000001">
    <property type="protein sequence ID" value="TQM15838.1"/>
    <property type="molecule type" value="Genomic_DNA"/>
</dbReference>
<dbReference type="OrthoDB" id="4624400at2"/>
<dbReference type="AlphaFoldDB" id="A0A543E2N6"/>
<name>A0A543E2N6_9PSEU</name>
<organism evidence="1 2">
    <name type="scientific">Pseudonocardia kunmingensis</name>
    <dbReference type="NCBI Taxonomy" id="630975"/>
    <lineage>
        <taxon>Bacteria</taxon>
        <taxon>Bacillati</taxon>
        <taxon>Actinomycetota</taxon>
        <taxon>Actinomycetes</taxon>
        <taxon>Pseudonocardiales</taxon>
        <taxon>Pseudonocardiaceae</taxon>
        <taxon>Pseudonocardia</taxon>
    </lineage>
</organism>
<accession>A0A543E2N6</accession>
<dbReference type="InterPro" id="IPR036527">
    <property type="entry name" value="SCP2_sterol-bd_dom_sf"/>
</dbReference>
<gene>
    <name evidence="1" type="ORF">FB558_2632</name>
</gene>
<dbReference type="Proteomes" id="UP000315677">
    <property type="component" value="Unassembled WGS sequence"/>
</dbReference>
<protein>
    <recommendedName>
        <fullName evidence="3">SCP-2 sterol transfer family protein</fullName>
    </recommendedName>
</protein>
<comment type="caution">
    <text evidence="1">The sequence shown here is derived from an EMBL/GenBank/DDBJ whole genome shotgun (WGS) entry which is preliminary data.</text>
</comment>
<evidence type="ECO:0000313" key="2">
    <source>
        <dbReference type="Proteomes" id="UP000315677"/>
    </source>
</evidence>
<evidence type="ECO:0000313" key="1">
    <source>
        <dbReference type="EMBL" id="TQM15838.1"/>
    </source>
</evidence>
<dbReference type="Gene3D" id="3.30.1050.10">
    <property type="entry name" value="SCP2 sterol-binding domain"/>
    <property type="match status" value="1"/>
</dbReference>
<evidence type="ECO:0008006" key="3">
    <source>
        <dbReference type="Google" id="ProtNLM"/>
    </source>
</evidence>
<dbReference type="SUPFAM" id="SSF55718">
    <property type="entry name" value="SCP-like"/>
    <property type="match status" value="1"/>
</dbReference>